<feature type="compositionally biased region" description="Basic and acidic residues" evidence="1">
    <location>
        <begin position="75"/>
        <end position="87"/>
    </location>
</feature>
<organism evidence="2 3">
    <name type="scientific">Zopfia rhizophila CBS 207.26</name>
    <dbReference type="NCBI Taxonomy" id="1314779"/>
    <lineage>
        <taxon>Eukaryota</taxon>
        <taxon>Fungi</taxon>
        <taxon>Dikarya</taxon>
        <taxon>Ascomycota</taxon>
        <taxon>Pezizomycotina</taxon>
        <taxon>Dothideomycetes</taxon>
        <taxon>Dothideomycetes incertae sedis</taxon>
        <taxon>Zopfiaceae</taxon>
        <taxon>Zopfia</taxon>
    </lineage>
</organism>
<evidence type="ECO:0000313" key="2">
    <source>
        <dbReference type="EMBL" id="KAF2177804.1"/>
    </source>
</evidence>
<dbReference type="EMBL" id="ML994683">
    <property type="protein sequence ID" value="KAF2177804.1"/>
    <property type="molecule type" value="Genomic_DNA"/>
</dbReference>
<sequence>MTRGANPIIFMEADIEAFIKTFREEMVKTTEDLKSAAAMISAIPTVIYGHRGVIEAELQPAVLIIRRSDATSLRDMRQHEKAKRKELMASSTETRSTGTTKTLVNTLIGANVNEKTI</sequence>
<evidence type="ECO:0000313" key="3">
    <source>
        <dbReference type="Proteomes" id="UP000800200"/>
    </source>
</evidence>
<dbReference type="Proteomes" id="UP000800200">
    <property type="component" value="Unassembled WGS sequence"/>
</dbReference>
<accession>A0A6A6DE84</accession>
<reference evidence="2" key="1">
    <citation type="journal article" date="2020" name="Stud. Mycol.">
        <title>101 Dothideomycetes genomes: a test case for predicting lifestyles and emergence of pathogens.</title>
        <authorList>
            <person name="Haridas S."/>
            <person name="Albert R."/>
            <person name="Binder M."/>
            <person name="Bloem J."/>
            <person name="Labutti K."/>
            <person name="Salamov A."/>
            <person name="Andreopoulos B."/>
            <person name="Baker S."/>
            <person name="Barry K."/>
            <person name="Bills G."/>
            <person name="Bluhm B."/>
            <person name="Cannon C."/>
            <person name="Castanera R."/>
            <person name="Culley D."/>
            <person name="Daum C."/>
            <person name="Ezra D."/>
            <person name="Gonzalez J."/>
            <person name="Henrissat B."/>
            <person name="Kuo A."/>
            <person name="Liang C."/>
            <person name="Lipzen A."/>
            <person name="Lutzoni F."/>
            <person name="Magnuson J."/>
            <person name="Mondo S."/>
            <person name="Nolan M."/>
            <person name="Ohm R."/>
            <person name="Pangilinan J."/>
            <person name="Park H.-J."/>
            <person name="Ramirez L."/>
            <person name="Alfaro M."/>
            <person name="Sun H."/>
            <person name="Tritt A."/>
            <person name="Yoshinaga Y."/>
            <person name="Zwiers L.-H."/>
            <person name="Turgeon B."/>
            <person name="Goodwin S."/>
            <person name="Spatafora J."/>
            <person name="Crous P."/>
            <person name="Grigoriev I."/>
        </authorList>
    </citation>
    <scope>NUCLEOTIDE SEQUENCE</scope>
    <source>
        <strain evidence="2">CBS 207.26</strain>
    </source>
</reference>
<protein>
    <submittedName>
        <fullName evidence="2">Uncharacterized protein</fullName>
    </submittedName>
</protein>
<keyword evidence="3" id="KW-1185">Reference proteome</keyword>
<name>A0A6A6DE84_9PEZI</name>
<proteinExistence type="predicted"/>
<gene>
    <name evidence="2" type="ORF">K469DRAFT_696353</name>
</gene>
<evidence type="ECO:0000256" key="1">
    <source>
        <dbReference type="SAM" id="MobiDB-lite"/>
    </source>
</evidence>
<dbReference type="AlphaFoldDB" id="A0A6A6DE84"/>
<feature type="region of interest" description="Disordered" evidence="1">
    <location>
        <begin position="75"/>
        <end position="98"/>
    </location>
</feature>